<dbReference type="Proteomes" id="UP000194474">
    <property type="component" value="Unassembled WGS sequence"/>
</dbReference>
<protein>
    <submittedName>
        <fullName evidence="2">Putative flavoprotein involved in K+ transport</fullName>
    </submittedName>
</protein>
<dbReference type="SUPFAM" id="SSF51905">
    <property type="entry name" value="FAD/NAD(P)-binding domain"/>
    <property type="match status" value="2"/>
</dbReference>
<proteinExistence type="predicted"/>
<organism evidence="2 3">
    <name type="scientific">Devosia lucknowensis</name>
    <dbReference type="NCBI Taxonomy" id="1096929"/>
    <lineage>
        <taxon>Bacteria</taxon>
        <taxon>Pseudomonadati</taxon>
        <taxon>Pseudomonadota</taxon>
        <taxon>Alphaproteobacteria</taxon>
        <taxon>Hyphomicrobiales</taxon>
        <taxon>Devosiaceae</taxon>
        <taxon>Devosia</taxon>
    </lineage>
</organism>
<dbReference type="PRINTS" id="PR00368">
    <property type="entry name" value="FADPNR"/>
</dbReference>
<accession>A0A1Y6F271</accession>
<dbReference type="GO" id="GO:0004497">
    <property type="term" value="F:monooxygenase activity"/>
    <property type="evidence" value="ECO:0007669"/>
    <property type="project" value="TreeGrafter"/>
</dbReference>
<dbReference type="EMBL" id="FXWK01000001">
    <property type="protein sequence ID" value="SMQ68566.1"/>
    <property type="molecule type" value="Genomic_DNA"/>
</dbReference>
<name>A0A1Y6F271_9HYPH</name>
<keyword evidence="1" id="KW-0560">Oxidoreductase</keyword>
<dbReference type="PANTHER" id="PTHR43539">
    <property type="entry name" value="FLAVIN-BINDING MONOOXYGENASE-LIKE PROTEIN (AFU_ORTHOLOGUE AFUA_4G09220)"/>
    <property type="match status" value="1"/>
</dbReference>
<dbReference type="GO" id="GO:0050660">
    <property type="term" value="F:flavin adenine dinucleotide binding"/>
    <property type="evidence" value="ECO:0007669"/>
    <property type="project" value="TreeGrafter"/>
</dbReference>
<evidence type="ECO:0000313" key="2">
    <source>
        <dbReference type="EMBL" id="SMQ68566.1"/>
    </source>
</evidence>
<dbReference type="Gene3D" id="3.50.50.60">
    <property type="entry name" value="FAD/NAD(P)-binding domain"/>
    <property type="match status" value="1"/>
</dbReference>
<dbReference type="Pfam" id="PF13738">
    <property type="entry name" value="Pyr_redox_3"/>
    <property type="match status" value="1"/>
</dbReference>
<dbReference type="InterPro" id="IPR050982">
    <property type="entry name" value="Auxin_biosynth/cation_transpt"/>
</dbReference>
<keyword evidence="3" id="KW-1185">Reference proteome</keyword>
<dbReference type="PRINTS" id="PR00469">
    <property type="entry name" value="PNDRDTASEII"/>
</dbReference>
<dbReference type="RefSeq" id="WP_086469894.1">
    <property type="nucleotide sequence ID" value="NZ_FXWK01000001.1"/>
</dbReference>
<dbReference type="PANTHER" id="PTHR43539:SF78">
    <property type="entry name" value="FLAVIN-CONTAINING MONOOXYGENASE"/>
    <property type="match status" value="1"/>
</dbReference>
<dbReference type="OrthoDB" id="9773233at2"/>
<evidence type="ECO:0000313" key="3">
    <source>
        <dbReference type="Proteomes" id="UP000194474"/>
    </source>
</evidence>
<dbReference type="InterPro" id="IPR036188">
    <property type="entry name" value="FAD/NAD-bd_sf"/>
</dbReference>
<evidence type="ECO:0000256" key="1">
    <source>
        <dbReference type="ARBA" id="ARBA00023002"/>
    </source>
</evidence>
<dbReference type="AlphaFoldDB" id="A0A1Y6F271"/>
<reference evidence="3" key="1">
    <citation type="submission" date="2017-04" db="EMBL/GenBank/DDBJ databases">
        <authorList>
            <person name="Varghese N."/>
            <person name="Submissions S."/>
        </authorList>
    </citation>
    <scope>NUCLEOTIDE SEQUENCE [LARGE SCALE GENOMIC DNA]</scope>
</reference>
<sequence length="337" mass="36316">MNDRVDVLVVGGGQAGLAASYRLSRAGASHIVVDASARIGDSWRRRYDSLTLFTPRTLSALPGLSLLGEPEGYAGRDEFADYLENYAETFSLPVLTGTRVERLFRRSDGAVEAGLAGGGVIVCRSVVDCTGAFQRPWVPRMADQFGDDVLQLTSGTYSNPADVPPGTVLVVGDGASGRDIAVDLAATHRVLLATGKPRRLFPERFLGQSTWTWMDRLGLLSATSNSAIGRIMKAADPFPDRGRSLKALRAMGIDVWPRLEHAGGRRVQFANRTTKDVDAVIWAVGYRDDDGWLGADGSGVHRLGRPWLRNRASGLVLGAARDSETVIDRVLAELGQP</sequence>
<gene>
    <name evidence="2" type="ORF">SAMN06295905_1588</name>
</gene>